<organism evidence="2 3">
    <name type="scientific">Pleurodeles waltl</name>
    <name type="common">Iberian ribbed newt</name>
    <dbReference type="NCBI Taxonomy" id="8319"/>
    <lineage>
        <taxon>Eukaryota</taxon>
        <taxon>Metazoa</taxon>
        <taxon>Chordata</taxon>
        <taxon>Craniata</taxon>
        <taxon>Vertebrata</taxon>
        <taxon>Euteleostomi</taxon>
        <taxon>Amphibia</taxon>
        <taxon>Batrachia</taxon>
        <taxon>Caudata</taxon>
        <taxon>Salamandroidea</taxon>
        <taxon>Salamandridae</taxon>
        <taxon>Pleurodelinae</taxon>
        <taxon>Pleurodeles</taxon>
    </lineage>
</organism>
<protein>
    <submittedName>
        <fullName evidence="2">Uncharacterized protein</fullName>
    </submittedName>
</protein>
<name>A0AAV7LW10_PLEWA</name>
<gene>
    <name evidence="2" type="ORF">NDU88_000886</name>
</gene>
<feature type="region of interest" description="Disordered" evidence="1">
    <location>
        <begin position="1"/>
        <end position="73"/>
    </location>
</feature>
<dbReference type="EMBL" id="JANPWB010000014">
    <property type="protein sequence ID" value="KAJ1095730.1"/>
    <property type="molecule type" value="Genomic_DNA"/>
</dbReference>
<feature type="region of interest" description="Disordered" evidence="1">
    <location>
        <begin position="108"/>
        <end position="225"/>
    </location>
</feature>
<evidence type="ECO:0000313" key="3">
    <source>
        <dbReference type="Proteomes" id="UP001066276"/>
    </source>
</evidence>
<comment type="caution">
    <text evidence="2">The sequence shown here is derived from an EMBL/GenBank/DDBJ whole genome shotgun (WGS) entry which is preliminary data.</text>
</comment>
<evidence type="ECO:0000256" key="1">
    <source>
        <dbReference type="SAM" id="MobiDB-lite"/>
    </source>
</evidence>
<feature type="compositionally biased region" description="Low complexity" evidence="1">
    <location>
        <begin position="204"/>
        <end position="217"/>
    </location>
</feature>
<dbReference type="Proteomes" id="UP001066276">
    <property type="component" value="Chromosome 10"/>
</dbReference>
<proteinExistence type="predicted"/>
<evidence type="ECO:0000313" key="2">
    <source>
        <dbReference type="EMBL" id="KAJ1095730.1"/>
    </source>
</evidence>
<accession>A0AAV7LW10</accession>
<dbReference type="AlphaFoldDB" id="A0AAV7LW10"/>
<keyword evidence="3" id="KW-1185">Reference proteome</keyword>
<sequence length="225" mass="24048">MGRTHSRAGSTLRDLQLSPSPKEQHDPPLQAGSSPRPILMYFAPLGLSPPPEIGSRGPPNVSHAGMRREPQLPNARHWGPWRSSFPVPCRQLSPPGLVPARAVTLLKQRRGARQATRATGRPPTGSLHHLRGAGRPNPADRGVTAAESGRRSPPRCAWESRGISGAHHRRLPLCPTSRINNVPGSRPTAAPILSSPSQHAIHQPRGSTGPGATPGAPRGRRETLL</sequence>
<reference evidence="2" key="1">
    <citation type="journal article" date="2022" name="bioRxiv">
        <title>Sequencing and chromosome-scale assembly of the giantPleurodeles waltlgenome.</title>
        <authorList>
            <person name="Brown T."/>
            <person name="Elewa A."/>
            <person name="Iarovenko S."/>
            <person name="Subramanian E."/>
            <person name="Araus A.J."/>
            <person name="Petzold A."/>
            <person name="Susuki M."/>
            <person name="Suzuki K.-i.T."/>
            <person name="Hayashi T."/>
            <person name="Toyoda A."/>
            <person name="Oliveira C."/>
            <person name="Osipova E."/>
            <person name="Leigh N.D."/>
            <person name="Simon A."/>
            <person name="Yun M.H."/>
        </authorList>
    </citation>
    <scope>NUCLEOTIDE SEQUENCE</scope>
    <source>
        <strain evidence="2">20211129_DDA</strain>
        <tissue evidence="2">Liver</tissue>
    </source>
</reference>
<feature type="compositionally biased region" description="Low complexity" evidence="1">
    <location>
        <begin position="113"/>
        <end position="124"/>
    </location>
</feature>